<accession>A0A1V6CEL2</accession>
<dbReference type="InterPro" id="IPR050900">
    <property type="entry name" value="Transposase_IS3/IS150/IS904"/>
</dbReference>
<dbReference type="PROSITE" id="PS50994">
    <property type="entry name" value="INTEGRASE"/>
    <property type="match status" value="1"/>
</dbReference>
<sequence>MIKIRKEHIRYGKKKIKVLYEQEYGESISTWKIYRIIRERNLYYHPVKNELLRKRRKLAEKKKRITELQKKAIKDLLFQMDTKVIWCNPEKRYIFTAIERDTKIAFARMYKNNSSYCARDFLLRLYFLLDGNIQYLHSDNGSEFAKYFDQACAELQIPHYFSQVPTPKDHAEIERFNRTLEEEFLQIGHYIDDPEIFNPLLTEWLIEYNFKRPHESLKYQTPFDFFF</sequence>
<dbReference type="Gene3D" id="3.30.420.10">
    <property type="entry name" value="Ribonuclease H-like superfamily/Ribonuclease H"/>
    <property type="match status" value="1"/>
</dbReference>
<dbReference type="Proteomes" id="UP000485562">
    <property type="component" value="Unassembled WGS sequence"/>
</dbReference>
<organism evidence="3">
    <name type="scientific">candidate division TA06 bacterium ADurb.Bin131</name>
    <dbReference type="NCBI Taxonomy" id="1852827"/>
    <lineage>
        <taxon>Bacteria</taxon>
        <taxon>Bacteria division TA06</taxon>
    </lineage>
</organism>
<evidence type="ECO:0000259" key="1">
    <source>
        <dbReference type="PROSITE" id="PS50994"/>
    </source>
</evidence>
<dbReference type="GO" id="GO:0015074">
    <property type="term" value="P:DNA integration"/>
    <property type="evidence" value="ECO:0007669"/>
    <property type="project" value="InterPro"/>
</dbReference>
<dbReference type="Pfam" id="PF13683">
    <property type="entry name" value="rve_3"/>
    <property type="match status" value="1"/>
</dbReference>
<name>A0A1V6CEL2_UNCT6</name>
<dbReference type="EMBL" id="MWDQ01000091">
    <property type="protein sequence ID" value="OQB73205.1"/>
    <property type="molecule type" value="Genomic_DNA"/>
</dbReference>
<dbReference type="GO" id="GO:0003676">
    <property type="term" value="F:nucleic acid binding"/>
    <property type="evidence" value="ECO:0007669"/>
    <property type="project" value="InterPro"/>
</dbReference>
<dbReference type="PANTHER" id="PTHR46889">
    <property type="entry name" value="TRANSPOSASE INSF FOR INSERTION SEQUENCE IS3B-RELATED"/>
    <property type="match status" value="1"/>
</dbReference>
<dbReference type="PANTHER" id="PTHR46889:SF4">
    <property type="entry name" value="TRANSPOSASE INSO FOR INSERTION SEQUENCE ELEMENT IS911B-RELATED"/>
    <property type="match status" value="1"/>
</dbReference>
<proteinExistence type="predicted"/>
<dbReference type="InterPro" id="IPR012337">
    <property type="entry name" value="RNaseH-like_sf"/>
</dbReference>
<gene>
    <name evidence="3" type="ORF">BWX89_00083</name>
    <name evidence="2" type="ORF">BWX89_01063</name>
</gene>
<dbReference type="SUPFAM" id="SSF53098">
    <property type="entry name" value="Ribonuclease H-like"/>
    <property type="match status" value="1"/>
</dbReference>
<dbReference type="InterPro" id="IPR001584">
    <property type="entry name" value="Integrase_cat-core"/>
</dbReference>
<protein>
    <submittedName>
        <fullName evidence="3">Integrase core domain protein</fullName>
    </submittedName>
</protein>
<evidence type="ECO:0000313" key="3">
    <source>
        <dbReference type="EMBL" id="OQB75224.1"/>
    </source>
</evidence>
<feature type="domain" description="Integrase catalytic" evidence="1">
    <location>
        <begin position="70"/>
        <end position="227"/>
    </location>
</feature>
<dbReference type="InterPro" id="IPR036397">
    <property type="entry name" value="RNaseH_sf"/>
</dbReference>
<evidence type="ECO:0000313" key="2">
    <source>
        <dbReference type="EMBL" id="OQB73205.1"/>
    </source>
</evidence>
<reference evidence="3" key="1">
    <citation type="submission" date="2017-02" db="EMBL/GenBank/DDBJ databases">
        <title>Delving into the versatile metabolic prowess of the omnipresent phylum Bacteroidetes.</title>
        <authorList>
            <person name="Nobu M.K."/>
            <person name="Mei R."/>
            <person name="Narihiro T."/>
            <person name="Kuroda K."/>
            <person name="Liu W.-T."/>
        </authorList>
    </citation>
    <scope>NUCLEOTIDE SEQUENCE</scope>
    <source>
        <strain evidence="3">ADurb.Bin131</strain>
    </source>
</reference>
<comment type="caution">
    <text evidence="3">The sequence shown here is derived from an EMBL/GenBank/DDBJ whole genome shotgun (WGS) entry which is preliminary data.</text>
</comment>
<dbReference type="AlphaFoldDB" id="A0A1V6CEL2"/>
<dbReference type="EMBL" id="MWDQ01000020">
    <property type="protein sequence ID" value="OQB75224.1"/>
    <property type="molecule type" value="Genomic_DNA"/>
</dbReference>